<dbReference type="Pfam" id="PF00067">
    <property type="entry name" value="p450"/>
    <property type="match status" value="1"/>
</dbReference>
<accession>A0AAW1UQJ0</accession>
<keyword evidence="8" id="KW-0492">Microsome</keyword>
<evidence type="ECO:0008006" key="17">
    <source>
        <dbReference type="Google" id="ProtNLM"/>
    </source>
</evidence>
<evidence type="ECO:0000256" key="1">
    <source>
        <dbReference type="ARBA" id="ARBA00001971"/>
    </source>
</evidence>
<dbReference type="InterPro" id="IPR017972">
    <property type="entry name" value="Cyt_P450_CS"/>
</dbReference>
<keyword evidence="12" id="KW-0472">Membrane</keyword>
<dbReference type="InterPro" id="IPR050476">
    <property type="entry name" value="Insect_CytP450_Detox"/>
</dbReference>
<keyword evidence="11 14" id="KW-0503">Monooxygenase</keyword>
<dbReference type="InterPro" id="IPR036396">
    <property type="entry name" value="Cyt_P450_sf"/>
</dbReference>
<evidence type="ECO:0000256" key="11">
    <source>
        <dbReference type="ARBA" id="ARBA00023033"/>
    </source>
</evidence>
<dbReference type="AlphaFoldDB" id="A0AAW1UQJ0"/>
<dbReference type="GO" id="GO:0004497">
    <property type="term" value="F:monooxygenase activity"/>
    <property type="evidence" value="ECO:0007669"/>
    <property type="project" value="UniProtKB-KW"/>
</dbReference>
<evidence type="ECO:0000256" key="8">
    <source>
        <dbReference type="ARBA" id="ARBA00022848"/>
    </source>
</evidence>
<comment type="caution">
    <text evidence="15">The sequence shown here is derived from an EMBL/GenBank/DDBJ whole genome shotgun (WGS) entry which is preliminary data.</text>
</comment>
<dbReference type="Gene3D" id="1.10.630.10">
    <property type="entry name" value="Cytochrome P450"/>
    <property type="match status" value="1"/>
</dbReference>
<evidence type="ECO:0000256" key="3">
    <source>
        <dbReference type="ARBA" id="ARBA00004406"/>
    </source>
</evidence>
<evidence type="ECO:0000313" key="15">
    <source>
        <dbReference type="EMBL" id="KAK9884815.1"/>
    </source>
</evidence>
<evidence type="ECO:0000256" key="7">
    <source>
        <dbReference type="ARBA" id="ARBA00022824"/>
    </source>
</evidence>
<dbReference type="InterPro" id="IPR001128">
    <property type="entry name" value="Cyt_P450"/>
</dbReference>
<evidence type="ECO:0000256" key="9">
    <source>
        <dbReference type="ARBA" id="ARBA00023002"/>
    </source>
</evidence>
<keyword evidence="7" id="KW-0256">Endoplasmic reticulum</keyword>
<dbReference type="InterPro" id="IPR002401">
    <property type="entry name" value="Cyt_P450_E_grp-I"/>
</dbReference>
<protein>
    <recommendedName>
        <fullName evidence="17">Cytochrome P450</fullName>
    </recommendedName>
</protein>
<keyword evidence="16" id="KW-1185">Reference proteome</keyword>
<dbReference type="GO" id="GO:0016705">
    <property type="term" value="F:oxidoreductase activity, acting on paired donors, with incorporation or reduction of molecular oxygen"/>
    <property type="evidence" value="ECO:0007669"/>
    <property type="project" value="InterPro"/>
</dbReference>
<comment type="subcellular location">
    <subcellularLocation>
        <location evidence="3">Endoplasmic reticulum membrane</location>
        <topology evidence="3">Peripheral membrane protein</topology>
    </subcellularLocation>
    <subcellularLocation>
        <location evidence="2">Microsome membrane</location>
        <topology evidence="2">Peripheral membrane protein</topology>
    </subcellularLocation>
</comment>
<dbReference type="GO" id="GO:0005789">
    <property type="term" value="C:endoplasmic reticulum membrane"/>
    <property type="evidence" value="ECO:0007669"/>
    <property type="project" value="UniProtKB-SubCell"/>
</dbReference>
<name>A0AAW1UQJ0_9CUCU</name>
<evidence type="ECO:0000256" key="10">
    <source>
        <dbReference type="ARBA" id="ARBA00023004"/>
    </source>
</evidence>
<comment type="similarity">
    <text evidence="4 14">Belongs to the cytochrome P450 family.</text>
</comment>
<evidence type="ECO:0000256" key="2">
    <source>
        <dbReference type="ARBA" id="ARBA00004174"/>
    </source>
</evidence>
<keyword evidence="5 13" id="KW-0349">Heme</keyword>
<feature type="binding site" description="axial binding residue" evidence="13">
    <location>
        <position position="90"/>
    </location>
    <ligand>
        <name>heme</name>
        <dbReference type="ChEBI" id="CHEBI:30413"/>
    </ligand>
    <ligandPart>
        <name>Fe</name>
        <dbReference type="ChEBI" id="CHEBI:18248"/>
    </ligandPart>
</feature>
<dbReference type="GO" id="GO:0005506">
    <property type="term" value="F:iron ion binding"/>
    <property type="evidence" value="ECO:0007669"/>
    <property type="project" value="InterPro"/>
</dbReference>
<dbReference type="PRINTS" id="PR00385">
    <property type="entry name" value="P450"/>
</dbReference>
<comment type="cofactor">
    <cofactor evidence="1 13">
        <name>heme</name>
        <dbReference type="ChEBI" id="CHEBI:30413"/>
    </cofactor>
</comment>
<proteinExistence type="inferred from homology"/>
<evidence type="ECO:0000256" key="5">
    <source>
        <dbReference type="ARBA" id="ARBA00022617"/>
    </source>
</evidence>
<keyword evidence="10 13" id="KW-0408">Iron</keyword>
<reference evidence="15 16" key="1">
    <citation type="submission" date="2023-03" db="EMBL/GenBank/DDBJ databases">
        <title>Genome insight into feeding habits of ladybird beetles.</title>
        <authorList>
            <person name="Li H.-S."/>
            <person name="Huang Y.-H."/>
            <person name="Pang H."/>
        </authorList>
    </citation>
    <scope>NUCLEOTIDE SEQUENCE [LARGE SCALE GENOMIC DNA]</scope>
    <source>
        <strain evidence="15">SYSU_2023b</strain>
        <tissue evidence="15">Whole body</tissue>
    </source>
</reference>
<dbReference type="GO" id="GO:0020037">
    <property type="term" value="F:heme binding"/>
    <property type="evidence" value="ECO:0007669"/>
    <property type="project" value="InterPro"/>
</dbReference>
<organism evidence="15 16">
    <name type="scientific">Henosepilachna vigintioctopunctata</name>
    <dbReference type="NCBI Taxonomy" id="420089"/>
    <lineage>
        <taxon>Eukaryota</taxon>
        <taxon>Metazoa</taxon>
        <taxon>Ecdysozoa</taxon>
        <taxon>Arthropoda</taxon>
        <taxon>Hexapoda</taxon>
        <taxon>Insecta</taxon>
        <taxon>Pterygota</taxon>
        <taxon>Neoptera</taxon>
        <taxon>Endopterygota</taxon>
        <taxon>Coleoptera</taxon>
        <taxon>Polyphaga</taxon>
        <taxon>Cucujiformia</taxon>
        <taxon>Coccinelloidea</taxon>
        <taxon>Coccinellidae</taxon>
        <taxon>Epilachninae</taxon>
        <taxon>Epilachnini</taxon>
        <taxon>Henosepilachna</taxon>
    </lineage>
</organism>
<evidence type="ECO:0000313" key="16">
    <source>
        <dbReference type="Proteomes" id="UP001431783"/>
    </source>
</evidence>
<evidence type="ECO:0000256" key="6">
    <source>
        <dbReference type="ARBA" id="ARBA00022723"/>
    </source>
</evidence>
<dbReference type="PANTHER" id="PTHR24292">
    <property type="entry name" value="CYTOCHROME P450"/>
    <property type="match status" value="1"/>
</dbReference>
<dbReference type="EMBL" id="JARQZJ010000094">
    <property type="protein sequence ID" value="KAK9884815.1"/>
    <property type="molecule type" value="Genomic_DNA"/>
</dbReference>
<evidence type="ECO:0000256" key="12">
    <source>
        <dbReference type="ARBA" id="ARBA00023136"/>
    </source>
</evidence>
<evidence type="ECO:0000256" key="13">
    <source>
        <dbReference type="PIRSR" id="PIRSR602401-1"/>
    </source>
</evidence>
<keyword evidence="6 13" id="KW-0479">Metal-binding</keyword>
<dbReference type="PROSITE" id="PS00086">
    <property type="entry name" value="CYTOCHROME_P450"/>
    <property type="match status" value="1"/>
</dbReference>
<dbReference type="PRINTS" id="PR00463">
    <property type="entry name" value="EP450I"/>
</dbReference>
<dbReference type="SUPFAM" id="SSF48264">
    <property type="entry name" value="Cytochrome P450"/>
    <property type="match status" value="1"/>
</dbReference>
<evidence type="ECO:0000256" key="14">
    <source>
        <dbReference type="RuleBase" id="RU000461"/>
    </source>
</evidence>
<evidence type="ECO:0000256" key="4">
    <source>
        <dbReference type="ARBA" id="ARBA00010617"/>
    </source>
</evidence>
<sequence length="158" mass="18261">MARYNDHLTYEAVMDMNYLEMIINEALRKYPPVVSLTRGVRVLIPVYGIHHDPDYYPEPEKFDPDRFSSENKRTRPAFSFLPFGDGPRVCIGARFGMMQAKLGLISILLNYKFSVNVKTQEPLQYHTQSFTLSTKGGMWLNFEKITEEKTVICNGEVK</sequence>
<keyword evidence="9 14" id="KW-0560">Oxidoreductase</keyword>
<dbReference type="PANTHER" id="PTHR24292:SF100">
    <property type="entry name" value="CYTOCHROME P450 6A16, ISOFORM B-RELATED"/>
    <property type="match status" value="1"/>
</dbReference>
<dbReference type="Proteomes" id="UP001431783">
    <property type="component" value="Unassembled WGS sequence"/>
</dbReference>
<gene>
    <name evidence="15" type="ORF">WA026_009042</name>
</gene>